<dbReference type="Proteomes" id="UP001293593">
    <property type="component" value="Unassembled WGS sequence"/>
</dbReference>
<evidence type="ECO:0000313" key="3">
    <source>
        <dbReference type="Proteomes" id="UP001293593"/>
    </source>
</evidence>
<dbReference type="AlphaFoldDB" id="A0AAE1TEG0"/>
<dbReference type="EMBL" id="JAWXYG010000002">
    <property type="protein sequence ID" value="KAK4280699.1"/>
    <property type="molecule type" value="Genomic_DNA"/>
</dbReference>
<protein>
    <recommendedName>
        <fullName evidence="4">Secreted protein</fullName>
    </recommendedName>
</protein>
<organism evidence="2 3">
    <name type="scientific">Acacia crassicarpa</name>
    <name type="common">northern wattle</name>
    <dbReference type="NCBI Taxonomy" id="499986"/>
    <lineage>
        <taxon>Eukaryota</taxon>
        <taxon>Viridiplantae</taxon>
        <taxon>Streptophyta</taxon>
        <taxon>Embryophyta</taxon>
        <taxon>Tracheophyta</taxon>
        <taxon>Spermatophyta</taxon>
        <taxon>Magnoliopsida</taxon>
        <taxon>eudicotyledons</taxon>
        <taxon>Gunneridae</taxon>
        <taxon>Pentapetalae</taxon>
        <taxon>rosids</taxon>
        <taxon>fabids</taxon>
        <taxon>Fabales</taxon>
        <taxon>Fabaceae</taxon>
        <taxon>Caesalpinioideae</taxon>
        <taxon>mimosoid clade</taxon>
        <taxon>Acacieae</taxon>
        <taxon>Acacia</taxon>
    </lineage>
</organism>
<sequence length="71" mass="7674">MVLVLLSPSTSFTAALWSSCSSVRPSCSSAKSINLRRIRDQISIFNLPICMASSRAKKGALPGEPNFSERT</sequence>
<reference evidence="2" key="1">
    <citation type="submission" date="2023-10" db="EMBL/GenBank/DDBJ databases">
        <title>Chromosome-level genome of the transformable northern wattle, Acacia crassicarpa.</title>
        <authorList>
            <person name="Massaro I."/>
            <person name="Sinha N.R."/>
            <person name="Poethig S."/>
            <person name="Leichty A.R."/>
        </authorList>
    </citation>
    <scope>NUCLEOTIDE SEQUENCE</scope>
    <source>
        <strain evidence="2">Acra3RX</strain>
        <tissue evidence="2">Leaf</tissue>
    </source>
</reference>
<evidence type="ECO:0008006" key="4">
    <source>
        <dbReference type="Google" id="ProtNLM"/>
    </source>
</evidence>
<comment type="caution">
    <text evidence="2">The sequence shown here is derived from an EMBL/GenBank/DDBJ whole genome shotgun (WGS) entry which is preliminary data.</text>
</comment>
<name>A0AAE1TEG0_9FABA</name>
<proteinExistence type="predicted"/>
<feature type="signal peptide" evidence="1">
    <location>
        <begin position="1"/>
        <end position="15"/>
    </location>
</feature>
<evidence type="ECO:0000313" key="2">
    <source>
        <dbReference type="EMBL" id="KAK4280699.1"/>
    </source>
</evidence>
<keyword evidence="1" id="KW-0732">Signal</keyword>
<gene>
    <name evidence="2" type="ORF">QN277_012286</name>
</gene>
<keyword evidence="3" id="KW-1185">Reference proteome</keyword>
<evidence type="ECO:0000256" key="1">
    <source>
        <dbReference type="SAM" id="SignalP"/>
    </source>
</evidence>
<accession>A0AAE1TEG0</accession>
<feature type="chain" id="PRO_5042213180" description="Secreted protein" evidence="1">
    <location>
        <begin position="16"/>
        <end position="71"/>
    </location>
</feature>